<evidence type="ECO:0000256" key="2">
    <source>
        <dbReference type="ARBA" id="ARBA00023082"/>
    </source>
</evidence>
<dbReference type="PRINTS" id="PR00046">
    <property type="entry name" value="SIGMA70FCT"/>
</dbReference>
<evidence type="ECO:0000256" key="4">
    <source>
        <dbReference type="ARBA" id="ARBA00023163"/>
    </source>
</evidence>
<dbReference type="Pfam" id="PF04539">
    <property type="entry name" value="Sigma70_r3"/>
    <property type="match status" value="1"/>
</dbReference>
<evidence type="ECO:0000313" key="7">
    <source>
        <dbReference type="Proteomes" id="UP000228947"/>
    </source>
</evidence>
<organism evidence="6 7">
    <name type="scientific">Candidatus Thermofonsia Clade 1 bacterium</name>
    <dbReference type="NCBI Taxonomy" id="2364210"/>
    <lineage>
        <taxon>Bacteria</taxon>
        <taxon>Bacillati</taxon>
        <taxon>Chloroflexota</taxon>
        <taxon>Candidatus Thermofontia</taxon>
        <taxon>Candidatus Thermofonsia Clade 1</taxon>
    </lineage>
</organism>
<dbReference type="Gene3D" id="1.10.601.10">
    <property type="entry name" value="RNA Polymerase Primary Sigma Factor"/>
    <property type="match status" value="1"/>
</dbReference>
<dbReference type="EMBL" id="PGTL01000013">
    <property type="protein sequence ID" value="PJF42596.1"/>
    <property type="molecule type" value="Genomic_DNA"/>
</dbReference>
<evidence type="ECO:0000256" key="3">
    <source>
        <dbReference type="ARBA" id="ARBA00023125"/>
    </source>
</evidence>
<dbReference type="SUPFAM" id="SSF88946">
    <property type="entry name" value="Sigma2 domain of RNA polymerase sigma factors"/>
    <property type="match status" value="1"/>
</dbReference>
<evidence type="ECO:0000313" key="6">
    <source>
        <dbReference type="EMBL" id="PJF42596.1"/>
    </source>
</evidence>
<dbReference type="PANTHER" id="PTHR30603:SF60">
    <property type="entry name" value="RNA POLYMERASE SIGMA FACTOR RPOD"/>
    <property type="match status" value="1"/>
</dbReference>
<evidence type="ECO:0000256" key="1">
    <source>
        <dbReference type="ARBA" id="ARBA00023015"/>
    </source>
</evidence>
<dbReference type="InterPro" id="IPR013324">
    <property type="entry name" value="RNA_pol_sigma_r3/r4-like"/>
</dbReference>
<dbReference type="AlphaFoldDB" id="A0A2M8PYG0"/>
<gene>
    <name evidence="6" type="ORF">CUN50_03590</name>
</gene>
<dbReference type="InterPro" id="IPR007627">
    <property type="entry name" value="RNA_pol_sigma70_r2"/>
</dbReference>
<dbReference type="CDD" id="cd06171">
    <property type="entry name" value="Sigma70_r4"/>
    <property type="match status" value="1"/>
</dbReference>
<sequence>MSKHGLQTQKPMDEAHSADEMLIHEYAEQAARPALDMDSDLVQFYFRDIRPISSPLSAETERMLAHDVQLGQQARQRLQEEPNLSEEERARLEQIVEVGNKARQELIMANTRLVVSIAKTYQGRGLSLADLIQEGNLGLMKAVDRFDPDRGVRLSTYATWWIRQTIARAAGDSGRTIRLPINQGQRWGRLRRTFEELSQQLGREPTYEELAEAANLTVEQVQATLLAAREPIQIDELASDEEGRPREDLLADTESELPEQATSRQLLTETIERLLNMLPQREAEILRLRYGFEDGENRSMAQIGEIMGYSRERIRQLQHEALHKLRMLDRNLKLAEYLD</sequence>
<evidence type="ECO:0000259" key="5">
    <source>
        <dbReference type="PROSITE" id="PS00715"/>
    </source>
</evidence>
<protein>
    <submittedName>
        <fullName evidence="6">RNA polymerase subunit sigma-70</fullName>
    </submittedName>
</protein>
<dbReference type="InterPro" id="IPR036388">
    <property type="entry name" value="WH-like_DNA-bd_sf"/>
</dbReference>
<reference evidence="6 7" key="1">
    <citation type="submission" date="2017-11" db="EMBL/GenBank/DDBJ databases">
        <title>Evolution of Phototrophy in the Chloroflexi Phylum Driven by Horizontal Gene Transfer.</title>
        <authorList>
            <person name="Ward L.M."/>
            <person name="Hemp J."/>
            <person name="Shih P.M."/>
            <person name="Mcglynn S.E."/>
            <person name="Fischer W."/>
        </authorList>
    </citation>
    <scope>NUCLEOTIDE SEQUENCE [LARGE SCALE GENOMIC DNA]</scope>
    <source>
        <strain evidence="6">CP1_1M</strain>
    </source>
</reference>
<dbReference type="InterPro" id="IPR013325">
    <property type="entry name" value="RNA_pol_sigma_r2"/>
</dbReference>
<feature type="domain" description="RNA polymerase sigma-70" evidence="5">
    <location>
        <begin position="130"/>
        <end position="143"/>
    </location>
</feature>
<dbReference type="InterPro" id="IPR007630">
    <property type="entry name" value="RNA_pol_sigma70_r4"/>
</dbReference>
<dbReference type="Gene3D" id="1.10.10.10">
    <property type="entry name" value="Winged helix-like DNA-binding domain superfamily/Winged helix DNA-binding domain"/>
    <property type="match status" value="2"/>
</dbReference>
<dbReference type="Pfam" id="PF04545">
    <property type="entry name" value="Sigma70_r4"/>
    <property type="match status" value="1"/>
</dbReference>
<keyword evidence="4" id="KW-0804">Transcription</keyword>
<dbReference type="InterPro" id="IPR000943">
    <property type="entry name" value="RNA_pol_sigma70"/>
</dbReference>
<dbReference type="SUPFAM" id="SSF88659">
    <property type="entry name" value="Sigma3 and sigma4 domains of RNA polymerase sigma factors"/>
    <property type="match status" value="2"/>
</dbReference>
<dbReference type="PANTHER" id="PTHR30603">
    <property type="entry name" value="RNA POLYMERASE SIGMA FACTOR RPO"/>
    <property type="match status" value="1"/>
</dbReference>
<dbReference type="InterPro" id="IPR007624">
    <property type="entry name" value="RNA_pol_sigma70_r3"/>
</dbReference>
<accession>A0A2M8PYG0</accession>
<dbReference type="GO" id="GO:0006352">
    <property type="term" value="P:DNA-templated transcription initiation"/>
    <property type="evidence" value="ECO:0007669"/>
    <property type="project" value="InterPro"/>
</dbReference>
<keyword evidence="1" id="KW-0805">Transcription regulation</keyword>
<dbReference type="InterPro" id="IPR014284">
    <property type="entry name" value="RNA_pol_sigma-70_dom"/>
</dbReference>
<dbReference type="Pfam" id="PF04542">
    <property type="entry name" value="Sigma70_r2"/>
    <property type="match status" value="1"/>
</dbReference>
<keyword evidence="3" id="KW-0238">DNA-binding</keyword>
<dbReference type="GO" id="GO:0016987">
    <property type="term" value="F:sigma factor activity"/>
    <property type="evidence" value="ECO:0007669"/>
    <property type="project" value="UniProtKB-KW"/>
</dbReference>
<keyword evidence="2" id="KW-0731">Sigma factor</keyword>
<dbReference type="NCBIfam" id="TIGR02937">
    <property type="entry name" value="sigma70-ECF"/>
    <property type="match status" value="1"/>
</dbReference>
<name>A0A2M8PYG0_9CHLR</name>
<dbReference type="GO" id="GO:0003677">
    <property type="term" value="F:DNA binding"/>
    <property type="evidence" value="ECO:0007669"/>
    <property type="project" value="UniProtKB-KW"/>
</dbReference>
<dbReference type="InterPro" id="IPR050239">
    <property type="entry name" value="Sigma-70_RNA_pol_init_factors"/>
</dbReference>
<dbReference type="Proteomes" id="UP000228947">
    <property type="component" value="Unassembled WGS sequence"/>
</dbReference>
<dbReference type="PROSITE" id="PS00715">
    <property type="entry name" value="SIGMA70_1"/>
    <property type="match status" value="1"/>
</dbReference>
<proteinExistence type="predicted"/>
<comment type="caution">
    <text evidence="6">The sequence shown here is derived from an EMBL/GenBank/DDBJ whole genome shotgun (WGS) entry which is preliminary data.</text>
</comment>